<organism evidence="3 4">
    <name type="scientific">Microthyrium microscopicum</name>
    <dbReference type="NCBI Taxonomy" id="703497"/>
    <lineage>
        <taxon>Eukaryota</taxon>
        <taxon>Fungi</taxon>
        <taxon>Dikarya</taxon>
        <taxon>Ascomycota</taxon>
        <taxon>Pezizomycotina</taxon>
        <taxon>Dothideomycetes</taxon>
        <taxon>Dothideomycetes incertae sedis</taxon>
        <taxon>Microthyriales</taxon>
        <taxon>Microthyriaceae</taxon>
        <taxon>Microthyrium</taxon>
    </lineage>
</organism>
<dbReference type="GO" id="GO:0008270">
    <property type="term" value="F:zinc ion binding"/>
    <property type="evidence" value="ECO:0007669"/>
    <property type="project" value="InterPro"/>
</dbReference>
<dbReference type="SMART" id="SM00066">
    <property type="entry name" value="GAL4"/>
    <property type="match status" value="1"/>
</dbReference>
<dbReference type="AlphaFoldDB" id="A0A6A6UGY6"/>
<evidence type="ECO:0000313" key="3">
    <source>
        <dbReference type="EMBL" id="KAF2670821.1"/>
    </source>
</evidence>
<dbReference type="SUPFAM" id="SSF57701">
    <property type="entry name" value="Zn2/Cys6 DNA-binding domain"/>
    <property type="match status" value="1"/>
</dbReference>
<reference evidence="3" key="1">
    <citation type="journal article" date="2020" name="Stud. Mycol.">
        <title>101 Dothideomycetes genomes: a test case for predicting lifestyles and emergence of pathogens.</title>
        <authorList>
            <person name="Haridas S."/>
            <person name="Albert R."/>
            <person name="Binder M."/>
            <person name="Bloem J."/>
            <person name="Labutti K."/>
            <person name="Salamov A."/>
            <person name="Andreopoulos B."/>
            <person name="Baker S."/>
            <person name="Barry K."/>
            <person name="Bills G."/>
            <person name="Bluhm B."/>
            <person name="Cannon C."/>
            <person name="Castanera R."/>
            <person name="Culley D."/>
            <person name="Daum C."/>
            <person name="Ezra D."/>
            <person name="Gonzalez J."/>
            <person name="Henrissat B."/>
            <person name="Kuo A."/>
            <person name="Liang C."/>
            <person name="Lipzen A."/>
            <person name="Lutzoni F."/>
            <person name="Magnuson J."/>
            <person name="Mondo S."/>
            <person name="Nolan M."/>
            <person name="Ohm R."/>
            <person name="Pangilinan J."/>
            <person name="Park H.-J."/>
            <person name="Ramirez L."/>
            <person name="Alfaro M."/>
            <person name="Sun H."/>
            <person name="Tritt A."/>
            <person name="Yoshinaga Y."/>
            <person name="Zwiers L.-H."/>
            <person name="Turgeon B."/>
            <person name="Goodwin S."/>
            <person name="Spatafora J."/>
            <person name="Crous P."/>
            <person name="Grigoriev I."/>
        </authorList>
    </citation>
    <scope>NUCLEOTIDE SEQUENCE</scope>
    <source>
        <strain evidence="3">CBS 115976</strain>
    </source>
</reference>
<evidence type="ECO:0000259" key="2">
    <source>
        <dbReference type="PROSITE" id="PS00463"/>
    </source>
</evidence>
<dbReference type="GO" id="GO:0000981">
    <property type="term" value="F:DNA-binding transcription factor activity, RNA polymerase II-specific"/>
    <property type="evidence" value="ECO:0007669"/>
    <property type="project" value="InterPro"/>
</dbReference>
<feature type="domain" description="Zn(2)-C6 fungal-type" evidence="2">
    <location>
        <begin position="15"/>
        <end position="45"/>
    </location>
</feature>
<proteinExistence type="predicted"/>
<sequence>MSFSSSTSIGKQRSSCNRCHLHKLRCIKRQDTNTCIRCANAASPCVFSQSRQGTRPRKKTTKQAQPLEDEFLEPVMLALHPEYGSSAATMVDTPVLEDFGFSSPSTDMARMDAFDLNLISGMPEISTIPDLPLPSLGLDHDLAVLSQDIRKGLQAIPPLTIWDSADIDPESASFQVDKLFVVTQTLADIYLQLNASSDAHFTTESFVFLVLSCHHRLFDMWKLMFQHMRRCIDHQAESLSISVPSFEMGAFKSSPYSTVTLQTALMVQFAKRLHRGIRDLYQRVTLFSGSQKDPDLVDFETAVLDDIEPEVDSSRAIQLSCRSTADRAATMVRDVQDAISKIPEKYMI</sequence>
<dbReference type="OrthoDB" id="3915506at2759"/>
<name>A0A6A6UGY6_9PEZI</name>
<gene>
    <name evidence="3" type="ORF">BT63DRAFT_202438</name>
</gene>
<dbReference type="InterPro" id="IPR001138">
    <property type="entry name" value="Zn2Cys6_DnaBD"/>
</dbReference>
<evidence type="ECO:0000256" key="1">
    <source>
        <dbReference type="ARBA" id="ARBA00023242"/>
    </source>
</evidence>
<dbReference type="Proteomes" id="UP000799302">
    <property type="component" value="Unassembled WGS sequence"/>
</dbReference>
<dbReference type="InterPro" id="IPR036864">
    <property type="entry name" value="Zn2-C6_fun-type_DNA-bd_sf"/>
</dbReference>
<dbReference type="PROSITE" id="PS00463">
    <property type="entry name" value="ZN2_CY6_FUNGAL_1"/>
    <property type="match status" value="1"/>
</dbReference>
<dbReference type="CDD" id="cd00067">
    <property type="entry name" value="GAL4"/>
    <property type="match status" value="1"/>
</dbReference>
<dbReference type="EMBL" id="MU004233">
    <property type="protein sequence ID" value="KAF2670821.1"/>
    <property type="molecule type" value="Genomic_DNA"/>
</dbReference>
<protein>
    <recommendedName>
        <fullName evidence="2">Zn(2)-C6 fungal-type domain-containing protein</fullName>
    </recommendedName>
</protein>
<keyword evidence="1" id="KW-0539">Nucleus</keyword>
<keyword evidence="4" id="KW-1185">Reference proteome</keyword>
<accession>A0A6A6UGY6</accession>
<dbReference type="Gene3D" id="4.10.240.10">
    <property type="entry name" value="Zn(2)-C6 fungal-type DNA-binding domain"/>
    <property type="match status" value="1"/>
</dbReference>
<evidence type="ECO:0000313" key="4">
    <source>
        <dbReference type="Proteomes" id="UP000799302"/>
    </source>
</evidence>